<dbReference type="CDD" id="cd05471">
    <property type="entry name" value="pepsin_like"/>
    <property type="match status" value="1"/>
</dbReference>
<reference evidence="5" key="1">
    <citation type="submission" date="2018-10" db="EMBL/GenBank/DDBJ databases">
        <title>Transcriptome assembly of Aceria tosichella (Wheat curl mite) Type 2.</title>
        <authorList>
            <person name="Scully E.D."/>
            <person name="Geib S.M."/>
            <person name="Palmer N.A."/>
            <person name="Gupta A.K."/>
            <person name="Sarath G."/>
            <person name="Tatineni S."/>
        </authorList>
    </citation>
    <scope>NUCLEOTIDE SEQUENCE</scope>
    <source>
        <strain evidence="5">LincolnNE</strain>
    </source>
</reference>
<evidence type="ECO:0000256" key="1">
    <source>
        <dbReference type="ARBA" id="ARBA00007447"/>
    </source>
</evidence>
<feature type="signal peptide" evidence="3">
    <location>
        <begin position="1"/>
        <end position="16"/>
    </location>
</feature>
<dbReference type="InterPro" id="IPR034164">
    <property type="entry name" value="Pepsin-like_dom"/>
</dbReference>
<evidence type="ECO:0000256" key="2">
    <source>
        <dbReference type="PIRSR" id="PIRSR601461-2"/>
    </source>
</evidence>
<evidence type="ECO:0000256" key="3">
    <source>
        <dbReference type="SAM" id="SignalP"/>
    </source>
</evidence>
<dbReference type="Pfam" id="PF00026">
    <property type="entry name" value="Asp"/>
    <property type="match status" value="1"/>
</dbReference>
<dbReference type="PANTHER" id="PTHR47966">
    <property type="entry name" value="BETA-SITE APP-CLEAVING ENZYME, ISOFORM A-RELATED"/>
    <property type="match status" value="1"/>
</dbReference>
<dbReference type="AlphaFoldDB" id="A0A6G1SM20"/>
<evidence type="ECO:0000259" key="4">
    <source>
        <dbReference type="PROSITE" id="PS51767"/>
    </source>
</evidence>
<organism evidence="5">
    <name type="scientific">Aceria tosichella</name>
    <name type="common">wheat curl mite</name>
    <dbReference type="NCBI Taxonomy" id="561515"/>
    <lineage>
        <taxon>Eukaryota</taxon>
        <taxon>Metazoa</taxon>
        <taxon>Ecdysozoa</taxon>
        <taxon>Arthropoda</taxon>
        <taxon>Chelicerata</taxon>
        <taxon>Arachnida</taxon>
        <taxon>Acari</taxon>
        <taxon>Acariformes</taxon>
        <taxon>Trombidiformes</taxon>
        <taxon>Prostigmata</taxon>
        <taxon>Eupodina</taxon>
        <taxon>Eriophyoidea</taxon>
        <taxon>Eriophyidae</taxon>
        <taxon>Eriophyinae</taxon>
        <taxon>Aceriini</taxon>
        <taxon>Aceria</taxon>
    </lineage>
</organism>
<dbReference type="PROSITE" id="PS51767">
    <property type="entry name" value="PEPTIDASE_A1"/>
    <property type="match status" value="1"/>
</dbReference>
<dbReference type="GO" id="GO:0006508">
    <property type="term" value="P:proteolysis"/>
    <property type="evidence" value="ECO:0007669"/>
    <property type="project" value="InterPro"/>
</dbReference>
<protein>
    <submittedName>
        <fullName evidence="5">Cathepsin E</fullName>
    </submittedName>
</protein>
<keyword evidence="3" id="KW-0732">Signal</keyword>
<dbReference type="GO" id="GO:0004190">
    <property type="term" value="F:aspartic-type endopeptidase activity"/>
    <property type="evidence" value="ECO:0007669"/>
    <property type="project" value="InterPro"/>
</dbReference>
<comment type="similarity">
    <text evidence="1">Belongs to the peptidase A1 family.</text>
</comment>
<dbReference type="Gene3D" id="2.40.70.10">
    <property type="entry name" value="Acid Proteases"/>
    <property type="match status" value="2"/>
</dbReference>
<dbReference type="InterPro" id="IPR001461">
    <property type="entry name" value="Aspartic_peptidase_A1"/>
</dbReference>
<gene>
    <name evidence="5" type="primary">CTSE</name>
    <name evidence="5" type="ORF">g.12202</name>
</gene>
<dbReference type="PANTHER" id="PTHR47966:SF51">
    <property type="entry name" value="BETA-SITE APP-CLEAVING ENZYME, ISOFORM A-RELATED"/>
    <property type="match status" value="1"/>
</dbReference>
<accession>A0A6G1SM20</accession>
<dbReference type="SUPFAM" id="SSF50630">
    <property type="entry name" value="Acid proteases"/>
    <property type="match status" value="1"/>
</dbReference>
<dbReference type="EMBL" id="GGYP01006793">
    <property type="protein sequence ID" value="MDE51564.1"/>
    <property type="molecule type" value="Transcribed_RNA"/>
</dbReference>
<feature type="domain" description="Peptidase A1" evidence="4">
    <location>
        <begin position="50"/>
        <end position="385"/>
    </location>
</feature>
<name>A0A6G1SM20_9ACAR</name>
<dbReference type="PRINTS" id="PR00792">
    <property type="entry name" value="PEPSIN"/>
</dbReference>
<sequence>MAARIIILLLVFGALADFPGLLQASKTVKIALSKRTSMQAGNLGQPVTSYYTSMDFGTPPISFNMLIDVNAREVWLPHHLKLGMVYQRLNYRNGYRKTGSTTSLKEPDSKYRIEYKGCDLTGKAYRDVIRFRDVTGTILPVKFEQRFIAVSSASSDIFNRFTPADGVLAFSPWPTSESGSDTICLAMKRANLTGELRFGLELNQEFESQSGGVLTIGDADMSKIEGDFRFHHLVTINGNWEIGLQQVMFGAHTIDVCQHQVSNRAPCSALISTTSDDIYGPSEAIKTMLRFLGFTDVDTHAPLYEIDCLKVATAPTLTFVIDGINYTLPPTSYIKKKVDGFYFKSTTCYVALLPNLSDNKWELGTSFLSQYYSVFDIERRVVAFGKRKSN</sequence>
<dbReference type="InterPro" id="IPR033121">
    <property type="entry name" value="PEPTIDASE_A1"/>
</dbReference>
<proteinExistence type="inferred from homology"/>
<evidence type="ECO:0000313" key="5">
    <source>
        <dbReference type="EMBL" id="MDE51564.1"/>
    </source>
</evidence>
<feature type="disulfide bond" evidence="2">
    <location>
        <begin position="308"/>
        <end position="348"/>
    </location>
</feature>
<dbReference type="InterPro" id="IPR021109">
    <property type="entry name" value="Peptidase_aspartic_dom_sf"/>
</dbReference>
<feature type="chain" id="PRO_5026328876" evidence="3">
    <location>
        <begin position="17"/>
        <end position="390"/>
    </location>
</feature>
<keyword evidence="2" id="KW-1015">Disulfide bond</keyword>